<comment type="similarity">
    <text evidence="2">Belongs to the bacterial PQQ dehydrogenase family.</text>
</comment>
<dbReference type="RefSeq" id="WP_023767861.1">
    <property type="nucleotide sequence ID" value="NZ_CP097252.1"/>
</dbReference>
<evidence type="ECO:0000256" key="2">
    <source>
        <dbReference type="ARBA" id="ARBA00008156"/>
    </source>
</evidence>
<feature type="domain" description="Pyrrolo-quinoline quinone repeat" evidence="6">
    <location>
        <begin position="4"/>
        <end position="326"/>
    </location>
</feature>
<keyword evidence="5" id="KW-0560">Oxidoreductase</keyword>
<dbReference type="InterPro" id="IPR002372">
    <property type="entry name" value="PQQ_rpt_dom"/>
</dbReference>
<comment type="cofactor">
    <cofactor evidence="1">
        <name>pyrroloquinoline quinone</name>
        <dbReference type="ChEBI" id="CHEBI:58442"/>
    </cofactor>
</comment>
<dbReference type="CDD" id="cd10278">
    <property type="entry name" value="PQQ_MDH"/>
    <property type="match status" value="1"/>
</dbReference>
<evidence type="ECO:0000313" key="8">
    <source>
        <dbReference type="Proteomes" id="UP001464387"/>
    </source>
</evidence>
<evidence type="ECO:0000313" key="7">
    <source>
        <dbReference type="EMBL" id="MER8937367.1"/>
    </source>
</evidence>
<accession>A0ABV1YR23</accession>
<dbReference type="InterPro" id="IPR017512">
    <property type="entry name" value="PQQ_MeOH/EtOH_DH"/>
</dbReference>
<organism evidence="7 8">
    <name type="scientific">Mesorhizobium opportunistum</name>
    <dbReference type="NCBI Taxonomy" id="593909"/>
    <lineage>
        <taxon>Bacteria</taxon>
        <taxon>Pseudomonadati</taxon>
        <taxon>Pseudomonadota</taxon>
        <taxon>Alphaproteobacteria</taxon>
        <taxon>Hyphomicrobiales</taxon>
        <taxon>Phyllobacteriaceae</taxon>
        <taxon>Mesorhizobium</taxon>
    </lineage>
</organism>
<reference evidence="7 8" key="1">
    <citation type="journal article" date="2024" name="Proc. Natl. Acad. Sci. U.S.A.">
        <title>The evolutionary genomics of adaptation to stress in wild rhizobium bacteria.</title>
        <authorList>
            <person name="Kehlet-Delgado H."/>
            <person name="Montoya A.P."/>
            <person name="Jensen K.T."/>
            <person name="Wendlandt C.E."/>
            <person name="Dexheimer C."/>
            <person name="Roberts M."/>
            <person name="Torres Martinez L."/>
            <person name="Friesen M.L."/>
            <person name="Griffitts J.S."/>
            <person name="Porter S.S."/>
        </authorList>
    </citation>
    <scope>NUCLEOTIDE SEQUENCE [LARGE SCALE GENOMIC DNA]</scope>
    <source>
        <strain evidence="7 8">M0729</strain>
    </source>
</reference>
<keyword evidence="3" id="KW-0479">Metal-binding</keyword>
<evidence type="ECO:0000256" key="5">
    <source>
        <dbReference type="ARBA" id="ARBA00023002"/>
    </source>
</evidence>
<proteinExistence type="inferred from homology"/>
<evidence type="ECO:0000256" key="4">
    <source>
        <dbReference type="ARBA" id="ARBA00022891"/>
    </source>
</evidence>
<gene>
    <name evidence="7" type="ORF">NKI33_30980</name>
</gene>
<dbReference type="Proteomes" id="UP001464387">
    <property type="component" value="Unassembled WGS sequence"/>
</dbReference>
<keyword evidence="4" id="KW-0634">PQQ</keyword>
<evidence type="ECO:0000256" key="1">
    <source>
        <dbReference type="ARBA" id="ARBA00001931"/>
    </source>
</evidence>
<dbReference type="PANTHER" id="PTHR32303:SF4">
    <property type="entry name" value="QUINOPROTEIN GLUCOSE DEHYDROGENASE"/>
    <property type="match status" value="1"/>
</dbReference>
<dbReference type="PANTHER" id="PTHR32303">
    <property type="entry name" value="QUINOPROTEIN ALCOHOL DEHYDROGENASE (CYTOCHROME C)"/>
    <property type="match status" value="1"/>
</dbReference>
<name>A0ABV1YR23_9HYPH</name>
<dbReference type="SMART" id="SM00564">
    <property type="entry name" value="PQQ"/>
    <property type="match status" value="4"/>
</dbReference>
<comment type="caution">
    <text evidence="7">The sequence shown here is derived from an EMBL/GenBank/DDBJ whole genome shotgun (WGS) entry which is preliminary data.</text>
</comment>
<dbReference type="InterPro" id="IPR018391">
    <property type="entry name" value="PQQ_b-propeller_rpt"/>
</dbReference>
<sequence>MPAKNYASTRYSELAEINEGNAKNLQVAFTFSTGVNKGQEAAPLVVGSTMYIVTPFPNIVYALDLSKPGAPMKWKYEPNPEPAAQGVACCDVVNRGAAFADGRIFFNTLDGHTIALDVNSGQPIWNAHIGNINIGETITMAPLVVKGKVLVGNSGGEMGVRGWVKALDAGDGHVVWTAYNTGPDKDVLIGPDFKPHYDMDKGKDLGVTTWPPEAWKIGGGNMWGWISYDPDLNLIFHGTGNPGPWNPDLRPGDNKWTSGIFARDPDTGAAKWFYQWSPHDLHDYDGINEQVLLDMSWQGKPRKVLVRPERNGYLYVLDRTTGEVLSAKPYGPVNSSKGVDLKTGKLAENPDKKTGTGKVVRDICPTASGLKDWQPSAFSPKTGLLYIPHNNLCMDEEGVEVNYIAGTPYVGMNVRMIPGPGGNRGAFTAWDIAAEKPAWSLKENFPVWSGAVVTAGDVVFYGTMEGWFKAVSAKTGDLLWQFKTSSGIIGQPITYRGPDGHQYVAILSGVGGWAGAIVSGDLDPRDATAALGFVNAMKDLKNATTAGGTLYVFRLP</sequence>
<evidence type="ECO:0000259" key="6">
    <source>
        <dbReference type="Pfam" id="PF01011"/>
    </source>
</evidence>
<dbReference type="NCBIfam" id="TIGR03075">
    <property type="entry name" value="PQQ_enz_alc_DH"/>
    <property type="match status" value="1"/>
</dbReference>
<dbReference type="Gene3D" id="2.140.10.10">
    <property type="entry name" value="Quinoprotein alcohol dehydrogenase-like superfamily"/>
    <property type="match status" value="1"/>
</dbReference>
<dbReference type="SUPFAM" id="SSF50998">
    <property type="entry name" value="Quinoprotein alcohol dehydrogenase-like"/>
    <property type="match status" value="1"/>
</dbReference>
<keyword evidence="8" id="KW-1185">Reference proteome</keyword>
<feature type="domain" description="Pyrrolo-quinoline quinone repeat" evidence="6">
    <location>
        <begin position="443"/>
        <end position="504"/>
    </location>
</feature>
<protein>
    <submittedName>
        <fullName evidence="7">Methanol/ethanol family PQQ-dependent dehydrogenase</fullName>
    </submittedName>
</protein>
<dbReference type="EMBL" id="JAMYPJ010000073">
    <property type="protein sequence ID" value="MER8937367.1"/>
    <property type="molecule type" value="Genomic_DNA"/>
</dbReference>
<dbReference type="Pfam" id="PF01011">
    <property type="entry name" value="PQQ"/>
    <property type="match status" value="2"/>
</dbReference>
<dbReference type="InterPro" id="IPR011047">
    <property type="entry name" value="Quinoprotein_ADH-like_sf"/>
</dbReference>
<evidence type="ECO:0000256" key="3">
    <source>
        <dbReference type="ARBA" id="ARBA00022723"/>
    </source>
</evidence>